<reference evidence="8" key="1">
    <citation type="submission" date="2011-03" db="EMBL/GenBank/DDBJ databases">
        <title>Draft genome sequence of Brevundimonas diminuta.</title>
        <authorList>
            <person name="Brown P.J.B."/>
            <person name="Buechlein A."/>
            <person name="Hemmerich C."/>
            <person name="Brun Y.V."/>
        </authorList>
    </citation>
    <scope>NUCLEOTIDE SEQUENCE [LARGE SCALE GENOMIC DNA]</scope>
    <source>
        <strain evidence="8">C19</strain>
    </source>
</reference>
<name>F4QND5_9CAUL</name>
<dbReference type="RefSeq" id="WP_006273025.1">
    <property type="nucleotide sequence ID" value="NZ_GL883078.1"/>
</dbReference>
<keyword evidence="2 5" id="KW-0732">Signal</keyword>
<dbReference type="eggNOG" id="COG1506">
    <property type="taxonomic scope" value="Bacteria"/>
</dbReference>
<feature type="region of interest" description="Disordered" evidence="4">
    <location>
        <begin position="44"/>
        <end position="70"/>
    </location>
</feature>
<keyword evidence="1" id="KW-0719">Serine esterase</keyword>
<gene>
    <name evidence="7" type="ORF">ABI_22540</name>
</gene>
<proteinExistence type="predicted"/>
<evidence type="ECO:0000256" key="1">
    <source>
        <dbReference type="ARBA" id="ARBA00022487"/>
    </source>
</evidence>
<organism evidence="7 8">
    <name type="scientific">Asticcacaulis biprosthecium C19</name>
    <dbReference type="NCBI Taxonomy" id="715226"/>
    <lineage>
        <taxon>Bacteria</taxon>
        <taxon>Pseudomonadati</taxon>
        <taxon>Pseudomonadota</taxon>
        <taxon>Alphaproteobacteria</taxon>
        <taxon>Caulobacterales</taxon>
        <taxon>Caulobacteraceae</taxon>
        <taxon>Asticcacaulis</taxon>
    </lineage>
</organism>
<feature type="signal peptide" evidence="5">
    <location>
        <begin position="1"/>
        <end position="23"/>
    </location>
</feature>
<dbReference type="Proteomes" id="UP000006512">
    <property type="component" value="Unassembled WGS sequence"/>
</dbReference>
<dbReference type="HOGENOM" id="CLU_045118_0_0_5"/>
<feature type="domain" description="4-O-methyl-glucuronoyl methylesterase-like" evidence="6">
    <location>
        <begin position="285"/>
        <end position="440"/>
    </location>
</feature>
<keyword evidence="8" id="KW-1185">Reference proteome</keyword>
<sequence>MRATLTSLILLGALLGLPCAAKAPVNLTAEQDHRNMLDQLGIAAIRPGPSGDEKAPNAANTDEAKANPYPDWPQILVAGDGSKVSTSEQWWQKRRPEIVEAFEREVVGRVPANVPGVTWTVEASETEFINWKRVTATKLMAHVDNSAYPEIAVDFPVMLILPEGAAQKPVPVLVMFTWGAIKFPAPVQPQPDEIGRINAAMKAELIARDPSLAAVFARYPGYDLVTPAPFPPPPGSGPEERIQQLVADGWGVALVNPTHIQADNGAGLTRGIIGLTNQGQPRKPEDWGALRAWAWGASRVMDYLETRPEVDSKHVGIEGVSRYGKAALVTMAFDQRFDLGLIGSAGEGGVSPYRRNYGEMVESLAGSGQYHWMAGNFLKYAGPKTAKDLPVDSHMLIALAAPRKVFISYGVPEMGDALWLDQQGSYMATVAAGSVWKLLGAKDLGVGNDYQTAKMPPVLTPLLEGELAWRQHDGGHTDAPNMVHFLKWADGKIGRQSGVP</sequence>
<dbReference type="InterPro" id="IPR054579">
    <property type="entry name" value="GCE-like_dom"/>
</dbReference>
<dbReference type="GO" id="GO:0052689">
    <property type="term" value="F:carboxylic ester hydrolase activity"/>
    <property type="evidence" value="ECO:0007669"/>
    <property type="project" value="UniProtKB-KW"/>
</dbReference>
<evidence type="ECO:0000313" key="7">
    <source>
        <dbReference type="EMBL" id="EGF90843.1"/>
    </source>
</evidence>
<dbReference type="Gene3D" id="3.40.50.1820">
    <property type="entry name" value="alpha/beta hydrolase"/>
    <property type="match status" value="1"/>
</dbReference>
<evidence type="ECO:0000256" key="4">
    <source>
        <dbReference type="SAM" id="MobiDB-lite"/>
    </source>
</evidence>
<dbReference type="Pfam" id="PF22244">
    <property type="entry name" value="GCE_fung"/>
    <property type="match status" value="1"/>
</dbReference>
<evidence type="ECO:0000313" key="8">
    <source>
        <dbReference type="Proteomes" id="UP000006512"/>
    </source>
</evidence>
<evidence type="ECO:0000256" key="5">
    <source>
        <dbReference type="SAM" id="SignalP"/>
    </source>
</evidence>
<evidence type="ECO:0000256" key="3">
    <source>
        <dbReference type="ARBA" id="ARBA00022801"/>
    </source>
</evidence>
<evidence type="ECO:0000256" key="2">
    <source>
        <dbReference type="ARBA" id="ARBA00022729"/>
    </source>
</evidence>
<dbReference type="SUPFAM" id="SSF53474">
    <property type="entry name" value="alpha/beta-Hydrolases"/>
    <property type="match status" value="1"/>
</dbReference>
<dbReference type="AlphaFoldDB" id="F4QND5"/>
<evidence type="ECO:0000259" key="6">
    <source>
        <dbReference type="Pfam" id="PF22244"/>
    </source>
</evidence>
<protein>
    <submittedName>
        <fullName evidence="7">Acetyl xylan esterase</fullName>
    </submittedName>
</protein>
<accession>F4QND5</accession>
<dbReference type="InterPro" id="IPR029058">
    <property type="entry name" value="AB_hydrolase_fold"/>
</dbReference>
<dbReference type="STRING" id="715226.ABI_22540"/>
<dbReference type="EMBL" id="GL883078">
    <property type="protein sequence ID" value="EGF90843.1"/>
    <property type="molecule type" value="Genomic_DNA"/>
</dbReference>
<feature type="chain" id="PRO_5003320343" evidence="5">
    <location>
        <begin position="24"/>
        <end position="500"/>
    </location>
</feature>
<keyword evidence="3" id="KW-0378">Hydrolase</keyword>